<name>A0A9P0PNA9_ACAOB</name>
<dbReference type="Gene3D" id="1.20.1070.10">
    <property type="entry name" value="Rhodopsin 7-helix transmembrane proteins"/>
    <property type="match status" value="1"/>
</dbReference>
<protein>
    <submittedName>
        <fullName evidence="1">Uncharacterized protein</fullName>
    </submittedName>
</protein>
<dbReference type="OrthoDB" id="10053194at2759"/>
<comment type="caution">
    <text evidence="1">The sequence shown here is derived from an EMBL/GenBank/DDBJ whole genome shotgun (WGS) entry which is preliminary data.</text>
</comment>
<evidence type="ECO:0000313" key="2">
    <source>
        <dbReference type="Proteomes" id="UP001152888"/>
    </source>
</evidence>
<dbReference type="Proteomes" id="UP001152888">
    <property type="component" value="Unassembled WGS sequence"/>
</dbReference>
<evidence type="ECO:0000313" key="1">
    <source>
        <dbReference type="EMBL" id="CAH1992639.1"/>
    </source>
</evidence>
<accession>A0A9P0PNA9</accession>
<sequence length="67" mass="7535">MVIMWPLKPRISKSFATCVIALVWLIAGATVLPTATFTTLVQPNETKYEICDRMFFSTSVRAVIDQL</sequence>
<organism evidence="1 2">
    <name type="scientific">Acanthoscelides obtectus</name>
    <name type="common">Bean weevil</name>
    <name type="synonym">Bruchus obtectus</name>
    <dbReference type="NCBI Taxonomy" id="200917"/>
    <lineage>
        <taxon>Eukaryota</taxon>
        <taxon>Metazoa</taxon>
        <taxon>Ecdysozoa</taxon>
        <taxon>Arthropoda</taxon>
        <taxon>Hexapoda</taxon>
        <taxon>Insecta</taxon>
        <taxon>Pterygota</taxon>
        <taxon>Neoptera</taxon>
        <taxon>Endopterygota</taxon>
        <taxon>Coleoptera</taxon>
        <taxon>Polyphaga</taxon>
        <taxon>Cucujiformia</taxon>
        <taxon>Chrysomeloidea</taxon>
        <taxon>Chrysomelidae</taxon>
        <taxon>Bruchinae</taxon>
        <taxon>Bruchini</taxon>
        <taxon>Acanthoscelides</taxon>
    </lineage>
</organism>
<dbReference type="EMBL" id="CAKOFQ010007152">
    <property type="protein sequence ID" value="CAH1992639.1"/>
    <property type="molecule type" value="Genomic_DNA"/>
</dbReference>
<reference evidence="1" key="1">
    <citation type="submission" date="2022-03" db="EMBL/GenBank/DDBJ databases">
        <authorList>
            <person name="Sayadi A."/>
        </authorList>
    </citation>
    <scope>NUCLEOTIDE SEQUENCE</scope>
</reference>
<keyword evidence="2" id="KW-1185">Reference proteome</keyword>
<dbReference type="AlphaFoldDB" id="A0A9P0PNA9"/>
<gene>
    <name evidence="1" type="ORF">ACAOBT_LOCUS21000</name>
</gene>
<proteinExistence type="predicted"/>